<evidence type="ECO:0000313" key="2">
    <source>
        <dbReference type="EMBL" id="RDY10567.1"/>
    </source>
</evidence>
<reference evidence="2" key="1">
    <citation type="submission" date="2018-05" db="EMBL/GenBank/DDBJ databases">
        <title>Draft genome of Mucuna pruriens seed.</title>
        <authorList>
            <person name="Nnadi N.E."/>
            <person name="Vos R."/>
            <person name="Hasami M.H."/>
            <person name="Devisetty U.K."/>
            <person name="Aguiy J.C."/>
        </authorList>
    </citation>
    <scope>NUCLEOTIDE SEQUENCE [LARGE SCALE GENOMIC DNA]</scope>
    <source>
        <strain evidence="2">JCA_2017</strain>
    </source>
</reference>
<dbReference type="Proteomes" id="UP000257109">
    <property type="component" value="Unassembled WGS sequence"/>
</dbReference>
<dbReference type="OrthoDB" id="1427694at2759"/>
<sequence>SIDTITLRFISCAVIYSGGFDDVTRKALASGLCYFLEEPIRSNDLKYVWQHVYHSKASSARGTQNKDLQDMMCHAKGLQSSENTKMKQNSLNKPVYHLPNSV</sequence>
<evidence type="ECO:0000256" key="1">
    <source>
        <dbReference type="SAM" id="MobiDB-lite"/>
    </source>
</evidence>
<proteinExistence type="predicted"/>
<name>A0A371I695_MUCPR</name>
<feature type="non-terminal residue" evidence="2">
    <location>
        <position position="1"/>
    </location>
</feature>
<dbReference type="EMBL" id="QJKJ01000821">
    <property type="protein sequence ID" value="RDY10567.1"/>
    <property type="molecule type" value="Genomic_DNA"/>
</dbReference>
<feature type="non-terminal residue" evidence="2">
    <location>
        <position position="102"/>
    </location>
</feature>
<dbReference type="AlphaFoldDB" id="A0A371I695"/>
<accession>A0A371I695</accession>
<keyword evidence="3" id="KW-1185">Reference proteome</keyword>
<protein>
    <submittedName>
        <fullName evidence="2">Uncharacterized protein</fullName>
    </submittedName>
</protein>
<evidence type="ECO:0000313" key="3">
    <source>
        <dbReference type="Proteomes" id="UP000257109"/>
    </source>
</evidence>
<comment type="caution">
    <text evidence="2">The sequence shown here is derived from an EMBL/GenBank/DDBJ whole genome shotgun (WGS) entry which is preliminary data.</text>
</comment>
<gene>
    <name evidence="2" type="ORF">CR513_04896</name>
</gene>
<feature type="compositionally biased region" description="Polar residues" evidence="1">
    <location>
        <begin position="79"/>
        <end position="92"/>
    </location>
</feature>
<feature type="region of interest" description="Disordered" evidence="1">
    <location>
        <begin position="79"/>
        <end position="102"/>
    </location>
</feature>
<organism evidence="2 3">
    <name type="scientific">Mucuna pruriens</name>
    <name type="common">Velvet bean</name>
    <name type="synonym">Dolichos pruriens</name>
    <dbReference type="NCBI Taxonomy" id="157652"/>
    <lineage>
        <taxon>Eukaryota</taxon>
        <taxon>Viridiplantae</taxon>
        <taxon>Streptophyta</taxon>
        <taxon>Embryophyta</taxon>
        <taxon>Tracheophyta</taxon>
        <taxon>Spermatophyta</taxon>
        <taxon>Magnoliopsida</taxon>
        <taxon>eudicotyledons</taxon>
        <taxon>Gunneridae</taxon>
        <taxon>Pentapetalae</taxon>
        <taxon>rosids</taxon>
        <taxon>fabids</taxon>
        <taxon>Fabales</taxon>
        <taxon>Fabaceae</taxon>
        <taxon>Papilionoideae</taxon>
        <taxon>50 kb inversion clade</taxon>
        <taxon>NPAAA clade</taxon>
        <taxon>indigoferoid/millettioid clade</taxon>
        <taxon>Phaseoleae</taxon>
        <taxon>Mucuna</taxon>
    </lineage>
</organism>